<feature type="region of interest" description="Disordered" evidence="1">
    <location>
        <begin position="21"/>
        <end position="68"/>
    </location>
</feature>
<accession>A0A024G1Z1</accession>
<evidence type="ECO:0000259" key="2">
    <source>
        <dbReference type="Pfam" id="PF11976"/>
    </source>
</evidence>
<feature type="compositionally biased region" description="Basic and acidic residues" evidence="1">
    <location>
        <begin position="47"/>
        <end position="68"/>
    </location>
</feature>
<organism evidence="3 4">
    <name type="scientific">Albugo candida</name>
    <dbReference type="NCBI Taxonomy" id="65357"/>
    <lineage>
        <taxon>Eukaryota</taxon>
        <taxon>Sar</taxon>
        <taxon>Stramenopiles</taxon>
        <taxon>Oomycota</taxon>
        <taxon>Peronosporomycetes</taxon>
        <taxon>Albuginales</taxon>
        <taxon>Albuginaceae</taxon>
        <taxon>Albugo</taxon>
    </lineage>
</organism>
<dbReference type="InterPro" id="IPR022617">
    <property type="entry name" value="Rad60/SUMO-like_dom"/>
</dbReference>
<dbReference type="InterPro" id="IPR029071">
    <property type="entry name" value="Ubiquitin-like_domsf"/>
</dbReference>
<evidence type="ECO:0000313" key="3">
    <source>
        <dbReference type="EMBL" id="CCI40853.1"/>
    </source>
</evidence>
<feature type="domain" description="Rad60/SUMO-like" evidence="2">
    <location>
        <begin position="319"/>
        <end position="385"/>
    </location>
</feature>
<proteinExistence type="predicted"/>
<evidence type="ECO:0000313" key="4">
    <source>
        <dbReference type="Proteomes" id="UP000053237"/>
    </source>
</evidence>
<dbReference type="SUPFAM" id="SSF54236">
    <property type="entry name" value="Ubiquitin-like"/>
    <property type="match status" value="2"/>
</dbReference>
<comment type="caution">
    <text evidence="3">The sequence shown here is derived from an EMBL/GenBank/DDBJ whole genome shotgun (WGS) entry which is preliminary data.</text>
</comment>
<protein>
    <recommendedName>
        <fullName evidence="2">Rad60/SUMO-like domain-containing protein</fullName>
    </recommendedName>
</protein>
<dbReference type="EMBL" id="CAIX01000012">
    <property type="protein sequence ID" value="CCI40853.1"/>
    <property type="molecule type" value="Genomic_DNA"/>
</dbReference>
<evidence type="ECO:0000256" key="1">
    <source>
        <dbReference type="SAM" id="MobiDB-lite"/>
    </source>
</evidence>
<dbReference type="Gene3D" id="3.10.20.90">
    <property type="entry name" value="Phosphatidylinositol 3-kinase Catalytic Subunit, Chain A, domain 1"/>
    <property type="match status" value="3"/>
</dbReference>
<dbReference type="OrthoDB" id="442921at2759"/>
<reference evidence="3 4" key="1">
    <citation type="submission" date="2012-05" db="EMBL/GenBank/DDBJ databases">
        <title>Recombination and specialization in a pathogen metapopulation.</title>
        <authorList>
            <person name="Gardiner A."/>
            <person name="Kemen E."/>
            <person name="Schultz-Larsen T."/>
            <person name="MacLean D."/>
            <person name="Van Oosterhout C."/>
            <person name="Jones J.D.G."/>
        </authorList>
    </citation>
    <scope>NUCLEOTIDE SEQUENCE [LARGE SCALE GENOMIC DNA]</scope>
    <source>
        <strain evidence="3 4">Ac Nc2</strain>
    </source>
</reference>
<dbReference type="Pfam" id="PF11976">
    <property type="entry name" value="Rad60-SLD"/>
    <property type="match status" value="1"/>
</dbReference>
<dbReference type="InParanoid" id="A0A024G1Z1"/>
<dbReference type="AlphaFoldDB" id="A0A024G1Z1"/>
<dbReference type="PANTHER" id="PTHR10562">
    <property type="entry name" value="SMALL UBIQUITIN-RELATED MODIFIER"/>
    <property type="match status" value="1"/>
</dbReference>
<dbReference type="Proteomes" id="UP000053237">
    <property type="component" value="Unassembled WGS sequence"/>
</dbReference>
<keyword evidence="4" id="KW-1185">Reference proteome</keyword>
<name>A0A024G1Z1_9STRA</name>
<gene>
    <name evidence="3" type="ORF">BN9_016370</name>
</gene>
<sequence length="388" mass="43333">MANESPIALYDALRRTKRRKLVVSLSSSEEDSDGDKTPVPSRQTRKQGKETVESSSKEHIRETFDQDDHFSKEINRELDNEIVLQKTRALIDKVASSRNGLKNRLDGAAVSSLRDEIIVIDLANEDEKQTDIRHSTKHTNSSTRSAASSLDITLEVHSNENRIDYVTIPKLATSLNALYATYGGLHGLLDEELEFTFKGIELSVEQSPSMLNMRSGDVVKAVIRAKPFKQGSNKRHVHLWVSVNGASDEEFHIQADLPLKSLQGTICEKHNILNRESIVMVIDGAVLDMSESAEFYGLMNEDRINVVLKDFSDPGAVTIQLRFQNGDIESASIVPINKVTTLIQQITKKKSCKTTTFALRIDGETMHGDRCFLDYDIEGGELIEVCTI</sequence>